<dbReference type="Pfam" id="PF13041">
    <property type="entry name" value="PPR_2"/>
    <property type="match status" value="1"/>
</dbReference>
<evidence type="ECO:0000256" key="2">
    <source>
        <dbReference type="ARBA" id="ARBA00022737"/>
    </source>
</evidence>
<sequence length="465" mass="53039">MASVVLLQHPVNRTMFFPNYKFLFSNQSSFPPHLSYTLQISKFRPVCSYTAHNSSSKIYRRKIQKNSQKERNDQNDNNPSRRNSTALLPTVDLINLCHEGKVEQVLEYLGQGASADYVAFGAIFDSCGNLKSLDLCKRAHGFLKLSTFANDIEMNNKLIDVYGKCGSMRDARRVFDKMRERNMGSWHLLINGYAANGQGDRGLLLYEDMKKSGLQPNEETFFAVFAACSSVGAVEESLLHLQEMRTEYGIIPGIEHYLGVIDVLGNAGHLWEAQEFIERMPLEPTAEIWRALRNFAQIHGDIELEDHAEELLIALDPSQANANKTTLPPRKMHSATNMLEQKNRLAEYRCTQPYRGEGYEKFKGLNGQLREAGYVPDTRYVLHDIDEEAKEQALMYHSERLAIAYGLISTPARQTLRIMKNLRICGDCHNAIKIMSKIVGRELIVRDNKRFHHFKDGKCSCGDYW</sequence>
<dbReference type="InterPro" id="IPR032867">
    <property type="entry name" value="DYW_dom"/>
</dbReference>
<keyword evidence="7" id="KW-1185">Reference proteome</keyword>
<name>A0A067KNA2_JATCU</name>
<dbReference type="EMBL" id="KK914539">
    <property type="protein sequence ID" value="KDP33735.1"/>
    <property type="molecule type" value="Genomic_DNA"/>
</dbReference>
<dbReference type="PANTHER" id="PTHR47926:SF353">
    <property type="entry name" value="DYW DOMAIN-CONTAINING PROTEIN"/>
    <property type="match status" value="1"/>
</dbReference>
<evidence type="ECO:0000256" key="4">
    <source>
        <dbReference type="SAM" id="MobiDB-lite"/>
    </source>
</evidence>
<dbReference type="Pfam" id="PF14432">
    <property type="entry name" value="DYW_deaminase"/>
    <property type="match status" value="1"/>
</dbReference>
<evidence type="ECO:0000259" key="5">
    <source>
        <dbReference type="Pfam" id="PF14432"/>
    </source>
</evidence>
<dbReference type="AlphaFoldDB" id="A0A067KNA2"/>
<proteinExistence type="inferred from homology"/>
<protein>
    <recommendedName>
        <fullName evidence="5">DYW domain-containing protein</fullName>
    </recommendedName>
</protein>
<dbReference type="PANTHER" id="PTHR47926">
    <property type="entry name" value="PENTATRICOPEPTIDE REPEAT-CONTAINING PROTEIN"/>
    <property type="match status" value="1"/>
</dbReference>
<evidence type="ECO:0000256" key="1">
    <source>
        <dbReference type="ARBA" id="ARBA00006643"/>
    </source>
</evidence>
<evidence type="ECO:0000256" key="3">
    <source>
        <dbReference type="PROSITE-ProRule" id="PRU00708"/>
    </source>
</evidence>
<dbReference type="InterPro" id="IPR011990">
    <property type="entry name" value="TPR-like_helical_dom_sf"/>
</dbReference>
<dbReference type="GO" id="GO:0003723">
    <property type="term" value="F:RNA binding"/>
    <property type="evidence" value="ECO:0007669"/>
    <property type="project" value="InterPro"/>
</dbReference>
<dbReference type="NCBIfam" id="TIGR00756">
    <property type="entry name" value="PPR"/>
    <property type="match status" value="2"/>
</dbReference>
<gene>
    <name evidence="6" type="ORF">JCGZ_07306</name>
</gene>
<dbReference type="GO" id="GO:0009451">
    <property type="term" value="P:RNA modification"/>
    <property type="evidence" value="ECO:0007669"/>
    <property type="project" value="InterPro"/>
</dbReference>
<keyword evidence="2" id="KW-0677">Repeat</keyword>
<dbReference type="Proteomes" id="UP000027138">
    <property type="component" value="Unassembled WGS sequence"/>
</dbReference>
<feature type="region of interest" description="Disordered" evidence="4">
    <location>
        <begin position="60"/>
        <end position="84"/>
    </location>
</feature>
<organism evidence="6 7">
    <name type="scientific">Jatropha curcas</name>
    <name type="common">Barbados nut</name>
    <dbReference type="NCBI Taxonomy" id="180498"/>
    <lineage>
        <taxon>Eukaryota</taxon>
        <taxon>Viridiplantae</taxon>
        <taxon>Streptophyta</taxon>
        <taxon>Embryophyta</taxon>
        <taxon>Tracheophyta</taxon>
        <taxon>Spermatophyta</taxon>
        <taxon>Magnoliopsida</taxon>
        <taxon>eudicotyledons</taxon>
        <taxon>Gunneridae</taxon>
        <taxon>Pentapetalae</taxon>
        <taxon>rosids</taxon>
        <taxon>fabids</taxon>
        <taxon>Malpighiales</taxon>
        <taxon>Euphorbiaceae</taxon>
        <taxon>Crotonoideae</taxon>
        <taxon>Jatropheae</taxon>
        <taxon>Jatropha</taxon>
    </lineage>
</organism>
<dbReference type="InterPro" id="IPR002885">
    <property type="entry name" value="PPR_rpt"/>
</dbReference>
<reference evidence="6 7" key="1">
    <citation type="journal article" date="2014" name="PLoS ONE">
        <title>Global Analysis of Gene Expression Profiles in Physic Nut (Jatropha curcas L.) Seedlings Exposed to Salt Stress.</title>
        <authorList>
            <person name="Zhang L."/>
            <person name="Zhang C."/>
            <person name="Wu P."/>
            <person name="Chen Y."/>
            <person name="Li M."/>
            <person name="Jiang H."/>
            <person name="Wu G."/>
        </authorList>
    </citation>
    <scope>NUCLEOTIDE SEQUENCE [LARGE SCALE GENOMIC DNA]</scope>
    <source>
        <strain evidence="7">cv. GZQX0401</strain>
        <tissue evidence="6">Young leaves</tissue>
    </source>
</reference>
<feature type="repeat" description="PPR" evidence="3">
    <location>
        <begin position="151"/>
        <end position="181"/>
    </location>
</feature>
<dbReference type="Gene3D" id="1.25.40.10">
    <property type="entry name" value="Tetratricopeptide repeat domain"/>
    <property type="match status" value="2"/>
</dbReference>
<feature type="compositionally biased region" description="Polar residues" evidence="4">
    <location>
        <begin position="75"/>
        <end position="84"/>
    </location>
</feature>
<dbReference type="InterPro" id="IPR046960">
    <property type="entry name" value="PPR_At4g14850-like_plant"/>
</dbReference>
<dbReference type="Pfam" id="PF01535">
    <property type="entry name" value="PPR"/>
    <property type="match status" value="2"/>
</dbReference>
<dbReference type="FunFam" id="1.25.40.10:FF:000031">
    <property type="entry name" value="Pentatricopeptide repeat-containing protein mitochondrial"/>
    <property type="match status" value="1"/>
</dbReference>
<evidence type="ECO:0000313" key="6">
    <source>
        <dbReference type="EMBL" id="KDP33735.1"/>
    </source>
</evidence>
<dbReference type="PROSITE" id="PS51375">
    <property type="entry name" value="PPR"/>
    <property type="match status" value="2"/>
</dbReference>
<dbReference type="GO" id="GO:0008270">
    <property type="term" value="F:zinc ion binding"/>
    <property type="evidence" value="ECO:0007669"/>
    <property type="project" value="InterPro"/>
</dbReference>
<comment type="similarity">
    <text evidence="1">Belongs to the PPR family. PCMP-H subfamily.</text>
</comment>
<feature type="domain" description="DYW" evidence="5">
    <location>
        <begin position="373"/>
        <end position="465"/>
    </location>
</feature>
<evidence type="ECO:0000313" key="7">
    <source>
        <dbReference type="Proteomes" id="UP000027138"/>
    </source>
</evidence>
<dbReference type="OrthoDB" id="185373at2759"/>
<dbReference type="KEGG" id="jcu:105637780"/>
<accession>A0A067KNA2</accession>
<feature type="repeat" description="PPR" evidence="3">
    <location>
        <begin position="182"/>
        <end position="216"/>
    </location>
</feature>